<dbReference type="AlphaFoldDB" id="A0A0N0BD05"/>
<name>A0A0N0BD05_9HYME</name>
<reference evidence="1 2" key="1">
    <citation type="submission" date="2015-07" db="EMBL/GenBank/DDBJ databases">
        <title>The genome of Melipona quadrifasciata.</title>
        <authorList>
            <person name="Pan H."/>
            <person name="Kapheim K."/>
        </authorList>
    </citation>
    <scope>NUCLEOTIDE SEQUENCE [LARGE SCALE GENOMIC DNA]</scope>
    <source>
        <strain evidence="1">0111107301</strain>
        <tissue evidence="1">Whole body</tissue>
    </source>
</reference>
<dbReference type="EMBL" id="KQ435883">
    <property type="protein sequence ID" value="KOX69738.1"/>
    <property type="molecule type" value="Genomic_DNA"/>
</dbReference>
<dbReference type="Proteomes" id="UP000053105">
    <property type="component" value="Unassembled WGS sequence"/>
</dbReference>
<proteinExistence type="predicted"/>
<evidence type="ECO:0000313" key="2">
    <source>
        <dbReference type="Proteomes" id="UP000053105"/>
    </source>
</evidence>
<gene>
    <name evidence="1" type="ORF">WN51_05023</name>
</gene>
<sequence>MAGMRFMHIVDIPVIDFPRRNLVDKMSTRRLYGGRGLLRGGGFDPQIHGRFCTTNFRALLRGGGFDPQIHGRFSHEKYFPLLRETFEFIEEQNFATQDNNNSLTVTPGPFSETNRTGVQVEQSFFHFENMTKKLSLNSLMKEEAFIFKPIVDSVVEKIVQLWRINLVVQGDSRNLR</sequence>
<protein>
    <submittedName>
        <fullName evidence="1">Uncharacterized protein</fullName>
    </submittedName>
</protein>
<evidence type="ECO:0000313" key="1">
    <source>
        <dbReference type="EMBL" id="KOX69738.1"/>
    </source>
</evidence>
<accession>A0A0N0BD05</accession>
<organism evidence="1 2">
    <name type="scientific">Melipona quadrifasciata</name>
    <dbReference type="NCBI Taxonomy" id="166423"/>
    <lineage>
        <taxon>Eukaryota</taxon>
        <taxon>Metazoa</taxon>
        <taxon>Ecdysozoa</taxon>
        <taxon>Arthropoda</taxon>
        <taxon>Hexapoda</taxon>
        <taxon>Insecta</taxon>
        <taxon>Pterygota</taxon>
        <taxon>Neoptera</taxon>
        <taxon>Endopterygota</taxon>
        <taxon>Hymenoptera</taxon>
        <taxon>Apocrita</taxon>
        <taxon>Aculeata</taxon>
        <taxon>Apoidea</taxon>
        <taxon>Anthophila</taxon>
        <taxon>Apidae</taxon>
        <taxon>Melipona</taxon>
    </lineage>
</organism>
<keyword evidence="2" id="KW-1185">Reference proteome</keyword>